<dbReference type="Proteomes" id="UP000253727">
    <property type="component" value="Unassembled WGS sequence"/>
</dbReference>
<protein>
    <submittedName>
        <fullName evidence="1">Uncharacterized protein</fullName>
    </submittedName>
</protein>
<comment type="caution">
    <text evidence="1">The sequence shown here is derived from an EMBL/GenBank/DDBJ whole genome shotgun (WGS) entry which is preliminary data.</text>
</comment>
<evidence type="ECO:0000313" key="2">
    <source>
        <dbReference type="Proteomes" id="UP000253727"/>
    </source>
</evidence>
<dbReference type="EMBL" id="QBKA01000002">
    <property type="protein sequence ID" value="RDC60295.1"/>
    <property type="molecule type" value="Genomic_DNA"/>
</dbReference>
<accession>A0A369Q9R4</accession>
<dbReference type="RefSeq" id="WP_115366487.1">
    <property type="nucleotide sequence ID" value="NZ_QBKA01000002.1"/>
</dbReference>
<evidence type="ECO:0000313" key="1">
    <source>
        <dbReference type="EMBL" id="RDC60295.1"/>
    </source>
</evidence>
<dbReference type="AlphaFoldDB" id="A0A369Q9R4"/>
<dbReference type="OrthoDB" id="7408536at2"/>
<reference evidence="1 2" key="1">
    <citation type="submission" date="2018-04" db="EMBL/GenBank/DDBJ databases">
        <title>Altererythrobacter sp. HME9302 genome sequencing and assembly.</title>
        <authorList>
            <person name="Kang H."/>
            <person name="Kim H."/>
            <person name="Joh K."/>
        </authorList>
    </citation>
    <scope>NUCLEOTIDE SEQUENCE [LARGE SCALE GENOMIC DNA]</scope>
    <source>
        <strain evidence="1 2">HME9302</strain>
    </source>
</reference>
<proteinExistence type="predicted"/>
<sequence length="103" mass="11280">MISATIAQMRIQRDLTDAEAALAEALVKQTSLLATLLTARRDVSTKPFQGHLEIVRLLKSQQALLDAEGNLLRVHGGLKKIQGDVLGYVECPENEPMKEIKTG</sequence>
<gene>
    <name evidence="1" type="ORF">HME9302_01496</name>
</gene>
<name>A0A369Q9R4_9SPHN</name>
<keyword evidence="2" id="KW-1185">Reference proteome</keyword>
<organism evidence="1 2">
    <name type="scientific">Alteripontixanthobacter maritimus</name>
    <dbReference type="NCBI Taxonomy" id="2161824"/>
    <lineage>
        <taxon>Bacteria</taxon>
        <taxon>Pseudomonadati</taxon>
        <taxon>Pseudomonadota</taxon>
        <taxon>Alphaproteobacteria</taxon>
        <taxon>Sphingomonadales</taxon>
        <taxon>Erythrobacteraceae</taxon>
        <taxon>Alteripontixanthobacter</taxon>
    </lineage>
</organism>